<dbReference type="Proteomes" id="UP000730618">
    <property type="component" value="Unassembled WGS sequence"/>
</dbReference>
<proteinExistence type="predicted"/>
<reference evidence="1 2" key="1">
    <citation type="submission" date="2021-06" db="EMBL/GenBank/DDBJ databases">
        <authorList>
            <person name="Criscuolo A."/>
        </authorList>
    </citation>
    <scope>NUCLEOTIDE SEQUENCE [LARGE SCALE GENOMIC DNA]</scope>
    <source>
        <strain evidence="2">CIP 111802</strain>
    </source>
</reference>
<sequence length="63" mass="7463">MPLSDYVIREIELDELPAAIDFVMDIVREVFPMLRQPYSQHSIRKEPLRLRRLFCPTMTGSLK</sequence>
<evidence type="ECO:0000313" key="1">
    <source>
        <dbReference type="EMBL" id="CAG7649157.1"/>
    </source>
</evidence>
<evidence type="ECO:0008006" key="3">
    <source>
        <dbReference type="Google" id="ProtNLM"/>
    </source>
</evidence>
<protein>
    <recommendedName>
        <fullName evidence="3">GNAT family N-acetyltransferase</fullName>
    </recommendedName>
</protein>
<accession>A0ABN7TSJ1</accession>
<gene>
    <name evidence="1" type="ORF">PAECIP111802_04420</name>
</gene>
<keyword evidence="2" id="KW-1185">Reference proteome</keyword>
<dbReference type="EMBL" id="CAJVCE010000013">
    <property type="protein sequence ID" value="CAG7649157.1"/>
    <property type="molecule type" value="Genomic_DNA"/>
</dbReference>
<name>A0ABN7TSJ1_9BACL</name>
<organism evidence="1 2">
    <name type="scientific">Paenibacillus allorhizosphaerae</name>
    <dbReference type="NCBI Taxonomy" id="2849866"/>
    <lineage>
        <taxon>Bacteria</taxon>
        <taxon>Bacillati</taxon>
        <taxon>Bacillota</taxon>
        <taxon>Bacilli</taxon>
        <taxon>Bacillales</taxon>
        <taxon>Paenibacillaceae</taxon>
        <taxon>Paenibacillus</taxon>
    </lineage>
</organism>
<evidence type="ECO:0000313" key="2">
    <source>
        <dbReference type="Proteomes" id="UP000730618"/>
    </source>
</evidence>
<comment type="caution">
    <text evidence="1">The sequence shown here is derived from an EMBL/GenBank/DDBJ whole genome shotgun (WGS) entry which is preliminary data.</text>
</comment>